<protein>
    <submittedName>
        <fullName evidence="1">Uncharacterized protein</fullName>
    </submittedName>
</protein>
<reference evidence="1" key="1">
    <citation type="submission" date="2013-05" db="EMBL/GenBank/DDBJ databases">
        <authorList>
            <person name="Yim A.K.Y."/>
            <person name="Chan T.F."/>
            <person name="Ji K.M."/>
            <person name="Liu X.Y."/>
            <person name="Zhou J.W."/>
            <person name="Li R.Q."/>
            <person name="Yang K.Y."/>
            <person name="Li J."/>
            <person name="Li M."/>
            <person name="Law P.T.W."/>
            <person name="Wu Y.L."/>
            <person name="Cai Z.L."/>
            <person name="Qin H."/>
            <person name="Bao Y."/>
            <person name="Leung R.K.K."/>
            <person name="Ng P.K.S."/>
            <person name="Zou J."/>
            <person name="Zhong X.J."/>
            <person name="Ran P.X."/>
            <person name="Zhong N.S."/>
            <person name="Liu Z.G."/>
            <person name="Tsui S.K.W."/>
        </authorList>
    </citation>
    <scope>NUCLEOTIDE SEQUENCE</scope>
    <source>
        <strain evidence="1">Derf</strain>
        <tissue evidence="1">Whole organism</tissue>
    </source>
</reference>
<organism evidence="1 2">
    <name type="scientific">Dermatophagoides farinae</name>
    <name type="common">American house dust mite</name>
    <dbReference type="NCBI Taxonomy" id="6954"/>
    <lineage>
        <taxon>Eukaryota</taxon>
        <taxon>Metazoa</taxon>
        <taxon>Ecdysozoa</taxon>
        <taxon>Arthropoda</taxon>
        <taxon>Chelicerata</taxon>
        <taxon>Arachnida</taxon>
        <taxon>Acari</taxon>
        <taxon>Acariformes</taxon>
        <taxon>Sarcoptiformes</taxon>
        <taxon>Astigmata</taxon>
        <taxon>Psoroptidia</taxon>
        <taxon>Analgoidea</taxon>
        <taxon>Pyroglyphidae</taxon>
        <taxon>Dermatophagoidinae</taxon>
        <taxon>Dermatophagoides</taxon>
    </lineage>
</organism>
<proteinExistence type="predicted"/>
<sequence length="232" mass="25727">MVDLPPILLPRRMSPARIGILYENSPSLRPSFNNTLAILALLFESYRPDAGVILEAVTVARKISSAAVITPSSYHNGAIHISFENMTAKQSPGKEHYDGPSEPTHRTFMMAESTQLTSNARAFRKYGRVRLPATIAVTLQALSAMAICKRSSEHGYGQLNRKCTYASCLHLWLHTSPEQLTLTSIPIVRQLSPHGLRTNVAYQHHKPTPGMVHSGKYREKIGRRDDANANVD</sequence>
<dbReference type="Proteomes" id="UP000790347">
    <property type="component" value="Unassembled WGS sequence"/>
</dbReference>
<keyword evidence="2" id="KW-1185">Reference proteome</keyword>
<reference evidence="1" key="2">
    <citation type="journal article" date="2022" name="Res Sq">
        <title>Comparative Genomics Reveals Insights into the Divergent Evolution of Astigmatic Mites and Household Pest Adaptations.</title>
        <authorList>
            <person name="Xiong Q."/>
            <person name="Wan A.T.-Y."/>
            <person name="Liu X.-Y."/>
            <person name="Fung C.S.-H."/>
            <person name="Xiao X."/>
            <person name="Malainual N."/>
            <person name="Hou J."/>
            <person name="Wang L."/>
            <person name="Wang M."/>
            <person name="Yang K."/>
            <person name="Cui Y."/>
            <person name="Leung E."/>
            <person name="Nong W."/>
            <person name="Shin S.-K."/>
            <person name="Au S."/>
            <person name="Jeong K.Y."/>
            <person name="Chew F.T."/>
            <person name="Hui J."/>
            <person name="Leung T.F."/>
            <person name="Tungtrongchitr A."/>
            <person name="Zhong N."/>
            <person name="Liu Z."/>
            <person name="Tsui S."/>
        </authorList>
    </citation>
    <scope>NUCLEOTIDE SEQUENCE</scope>
    <source>
        <strain evidence="1">Derf</strain>
        <tissue evidence="1">Whole organism</tissue>
    </source>
</reference>
<gene>
    <name evidence="1" type="ORF">DERF_009884</name>
</gene>
<comment type="caution">
    <text evidence="1">The sequence shown here is derived from an EMBL/GenBank/DDBJ whole genome shotgun (WGS) entry which is preliminary data.</text>
</comment>
<name>A0A922HYW5_DERFA</name>
<dbReference type="EMBL" id="ASGP02000004">
    <property type="protein sequence ID" value="KAH9511422.1"/>
    <property type="molecule type" value="Genomic_DNA"/>
</dbReference>
<evidence type="ECO:0000313" key="1">
    <source>
        <dbReference type="EMBL" id="KAH9511422.1"/>
    </source>
</evidence>
<dbReference type="AlphaFoldDB" id="A0A922HYW5"/>
<accession>A0A922HYW5</accession>
<evidence type="ECO:0000313" key="2">
    <source>
        <dbReference type="Proteomes" id="UP000790347"/>
    </source>
</evidence>